<dbReference type="SUPFAM" id="SSF57850">
    <property type="entry name" value="RING/U-box"/>
    <property type="match status" value="2"/>
</dbReference>
<name>A0AAV6Y9P3_9LAMI</name>
<dbReference type="SMART" id="SM00184">
    <property type="entry name" value="RING"/>
    <property type="match status" value="2"/>
</dbReference>
<feature type="transmembrane region" description="Helical" evidence="18">
    <location>
        <begin position="234"/>
        <end position="256"/>
    </location>
</feature>
<protein>
    <recommendedName>
        <fullName evidence="20">RING-type domain-containing protein</fullName>
    </recommendedName>
</protein>
<evidence type="ECO:0000256" key="8">
    <source>
        <dbReference type="ARBA" id="ARBA00022771"/>
    </source>
</evidence>
<sequence>MDLLKLIFFTFLIFQAIHANDCPSRYCGDNPFVIRFPFHLEEEQTNHCGYPGFDLSCVSEKVKVVINLPYSGDFWIRDINYLMQEIQLYDPNGCLPRRLLSLNLSSSPFMASYSQNFTFISCPSEVVRSRLPAIDCLSNSTISVLATSSMNFARAMNMCSIIDTLPVPASWPQDDNWLSSHLDGDLNLTWNVPDCEDCEARGGICGFENRTSDQVLCFSDPSTGKSRGLQIFKIIAMSIVIPAITCSICISCFIMMMERRRNSYRATNAAQNSATVAVEPPPPAIPGLDDSTIESYTKVVLGESRRVPGPNGATCPICLIDYHPKDMIRCIPLCEHCFHSDCIDEWLRLNEGNKHQKGCDQNRAINLKCSNQENVPVLNLPSSGDLYVRSINYSSQAIQLYDPNNCLPSLFMNSILSPSPLMAINYQNYTFYNCPLNVTARSNFIAIGCLSNSTFSVLTTSSILRAQKMNNLGCNMIRTVPIPVSSPLQYEYNGFNGDLMLTWRVSNCEVCGNIVKQKYLHPGIVVAIVILVLLLPVLACLAYFLIVEGVSALVKFKRFVKRNLSSLVSRARERSARQAQAASIPSQVRLPVVPAEPRRIDFDSAMNTIVVGESRRVPGPNGITCPICLEDYNPRDTIKCSIKCEHYFHANCIDLWLRTHNSCPICRTAAS</sequence>
<feature type="transmembrane region" description="Helical" evidence="18">
    <location>
        <begin position="524"/>
        <end position="546"/>
    </location>
</feature>
<evidence type="ECO:0000256" key="3">
    <source>
        <dbReference type="ARBA" id="ARBA00004906"/>
    </source>
</evidence>
<gene>
    <name evidence="21" type="ORF">BUALT_Bualt01G0239300</name>
</gene>
<keyword evidence="6" id="KW-0479">Metal-binding</keyword>
<dbReference type="Pfam" id="PF14380">
    <property type="entry name" value="WAK_assoc"/>
    <property type="match status" value="1"/>
</dbReference>
<comment type="subcellular location">
    <subcellularLocation>
        <location evidence="2">Membrane</location>
        <topology evidence="2">Single-pass membrane protein</topology>
    </subcellularLocation>
</comment>
<evidence type="ECO:0000256" key="16">
    <source>
        <dbReference type="ARBA" id="ARBA00048679"/>
    </source>
</evidence>
<keyword evidence="11 18" id="KW-1133">Transmembrane helix</keyword>
<dbReference type="InterPro" id="IPR025287">
    <property type="entry name" value="WAK_GUB"/>
</dbReference>
<evidence type="ECO:0000256" key="2">
    <source>
        <dbReference type="ARBA" id="ARBA00004167"/>
    </source>
</evidence>
<proteinExistence type="inferred from homology"/>
<feature type="chain" id="PRO_5043832152" description="RING-type domain-containing protein" evidence="19">
    <location>
        <begin position="20"/>
        <end position="671"/>
    </location>
</feature>
<comment type="catalytic activity">
    <reaction evidence="15">
        <text>L-threonyl-[protein] + ATP = O-phospho-L-threonyl-[protein] + ADP + H(+)</text>
        <dbReference type="Rhea" id="RHEA:46608"/>
        <dbReference type="Rhea" id="RHEA-COMP:11060"/>
        <dbReference type="Rhea" id="RHEA-COMP:11605"/>
        <dbReference type="ChEBI" id="CHEBI:15378"/>
        <dbReference type="ChEBI" id="CHEBI:30013"/>
        <dbReference type="ChEBI" id="CHEBI:30616"/>
        <dbReference type="ChEBI" id="CHEBI:61977"/>
        <dbReference type="ChEBI" id="CHEBI:456216"/>
        <dbReference type="EC" id="2.7.11.1"/>
    </reaction>
</comment>
<evidence type="ECO:0000256" key="11">
    <source>
        <dbReference type="ARBA" id="ARBA00022989"/>
    </source>
</evidence>
<evidence type="ECO:0000313" key="22">
    <source>
        <dbReference type="Proteomes" id="UP000826271"/>
    </source>
</evidence>
<evidence type="ECO:0000256" key="12">
    <source>
        <dbReference type="ARBA" id="ARBA00023136"/>
    </source>
</evidence>
<comment type="catalytic activity">
    <reaction evidence="16">
        <text>L-seryl-[protein] + ATP = O-phospho-L-seryl-[protein] + ADP + H(+)</text>
        <dbReference type="Rhea" id="RHEA:17989"/>
        <dbReference type="Rhea" id="RHEA-COMP:9863"/>
        <dbReference type="Rhea" id="RHEA-COMP:11604"/>
        <dbReference type="ChEBI" id="CHEBI:15378"/>
        <dbReference type="ChEBI" id="CHEBI:29999"/>
        <dbReference type="ChEBI" id="CHEBI:30616"/>
        <dbReference type="ChEBI" id="CHEBI:83421"/>
        <dbReference type="ChEBI" id="CHEBI:456216"/>
        <dbReference type="EC" id="2.7.11.1"/>
    </reaction>
</comment>
<dbReference type="PANTHER" id="PTHR46279">
    <property type="entry name" value="RING/U-BOX SUPERFAMILY PROTEIN"/>
    <property type="match status" value="1"/>
</dbReference>
<keyword evidence="10" id="KW-0862">Zinc</keyword>
<comment type="similarity">
    <text evidence="14">Belongs to the RING-type zinc finger family. ATL subfamily.</text>
</comment>
<comment type="catalytic activity">
    <reaction evidence="1">
        <text>S-ubiquitinyl-[E2 ubiquitin-conjugating enzyme]-L-cysteine + [acceptor protein]-L-lysine = [E2 ubiquitin-conjugating enzyme]-L-cysteine + N(6)-ubiquitinyl-[acceptor protein]-L-lysine.</text>
        <dbReference type="EC" id="2.3.2.27"/>
    </reaction>
</comment>
<evidence type="ECO:0000256" key="1">
    <source>
        <dbReference type="ARBA" id="ARBA00000900"/>
    </source>
</evidence>
<dbReference type="GO" id="GO:0008270">
    <property type="term" value="F:zinc ion binding"/>
    <property type="evidence" value="ECO:0007669"/>
    <property type="project" value="UniProtKB-KW"/>
</dbReference>
<keyword evidence="7 19" id="KW-0732">Signal</keyword>
<evidence type="ECO:0000313" key="21">
    <source>
        <dbReference type="EMBL" id="KAG8391941.1"/>
    </source>
</evidence>
<keyword evidence="5 18" id="KW-0812">Transmembrane</keyword>
<evidence type="ECO:0000256" key="4">
    <source>
        <dbReference type="ARBA" id="ARBA00022679"/>
    </source>
</evidence>
<dbReference type="InterPro" id="IPR013083">
    <property type="entry name" value="Znf_RING/FYVE/PHD"/>
</dbReference>
<dbReference type="GO" id="GO:0061630">
    <property type="term" value="F:ubiquitin protein ligase activity"/>
    <property type="evidence" value="ECO:0007669"/>
    <property type="project" value="UniProtKB-EC"/>
</dbReference>
<comment type="pathway">
    <text evidence="3">Protein modification; protein ubiquitination.</text>
</comment>
<dbReference type="Pfam" id="PF13639">
    <property type="entry name" value="zf-RING_2"/>
    <property type="match status" value="2"/>
</dbReference>
<feature type="signal peptide" evidence="19">
    <location>
        <begin position="1"/>
        <end position="19"/>
    </location>
</feature>
<keyword evidence="22" id="KW-1185">Reference proteome</keyword>
<evidence type="ECO:0000256" key="5">
    <source>
        <dbReference type="ARBA" id="ARBA00022692"/>
    </source>
</evidence>
<keyword evidence="4" id="KW-0808">Transferase</keyword>
<keyword evidence="8 17" id="KW-0863">Zinc-finger</keyword>
<dbReference type="PANTHER" id="PTHR46279:SF2">
    <property type="entry name" value="RING-H2 FINGER PROTEIN ATL21A-RELATED"/>
    <property type="match status" value="1"/>
</dbReference>
<evidence type="ECO:0000256" key="9">
    <source>
        <dbReference type="ARBA" id="ARBA00022786"/>
    </source>
</evidence>
<evidence type="ECO:0000256" key="15">
    <source>
        <dbReference type="ARBA" id="ARBA00047899"/>
    </source>
</evidence>
<dbReference type="InterPro" id="IPR032872">
    <property type="entry name" value="WAK_assoc_C"/>
</dbReference>
<dbReference type="Gene3D" id="3.30.40.10">
    <property type="entry name" value="Zinc/RING finger domain, C3HC4 (zinc finger)"/>
    <property type="match status" value="2"/>
</dbReference>
<keyword evidence="13" id="KW-0325">Glycoprotein</keyword>
<accession>A0AAV6Y9P3</accession>
<feature type="domain" description="RING-type" evidence="20">
    <location>
        <begin position="315"/>
        <end position="363"/>
    </location>
</feature>
<evidence type="ECO:0000256" key="17">
    <source>
        <dbReference type="PROSITE-ProRule" id="PRU00175"/>
    </source>
</evidence>
<dbReference type="GO" id="GO:0004674">
    <property type="term" value="F:protein serine/threonine kinase activity"/>
    <property type="evidence" value="ECO:0007669"/>
    <property type="project" value="UniProtKB-EC"/>
</dbReference>
<dbReference type="GO" id="GO:0030247">
    <property type="term" value="F:polysaccharide binding"/>
    <property type="evidence" value="ECO:0007669"/>
    <property type="project" value="InterPro"/>
</dbReference>
<evidence type="ECO:0000256" key="13">
    <source>
        <dbReference type="ARBA" id="ARBA00023180"/>
    </source>
</evidence>
<evidence type="ECO:0000256" key="7">
    <source>
        <dbReference type="ARBA" id="ARBA00022729"/>
    </source>
</evidence>
<dbReference type="InterPro" id="IPR001841">
    <property type="entry name" value="Znf_RING"/>
</dbReference>
<feature type="domain" description="RING-type" evidence="20">
    <location>
        <begin position="625"/>
        <end position="667"/>
    </location>
</feature>
<evidence type="ECO:0000259" key="20">
    <source>
        <dbReference type="PROSITE" id="PS50089"/>
    </source>
</evidence>
<dbReference type="Pfam" id="PF13947">
    <property type="entry name" value="GUB_WAK_bind"/>
    <property type="match status" value="2"/>
</dbReference>
<organism evidence="21 22">
    <name type="scientific">Buddleja alternifolia</name>
    <dbReference type="NCBI Taxonomy" id="168488"/>
    <lineage>
        <taxon>Eukaryota</taxon>
        <taxon>Viridiplantae</taxon>
        <taxon>Streptophyta</taxon>
        <taxon>Embryophyta</taxon>
        <taxon>Tracheophyta</taxon>
        <taxon>Spermatophyta</taxon>
        <taxon>Magnoliopsida</taxon>
        <taxon>eudicotyledons</taxon>
        <taxon>Gunneridae</taxon>
        <taxon>Pentapetalae</taxon>
        <taxon>asterids</taxon>
        <taxon>lamiids</taxon>
        <taxon>Lamiales</taxon>
        <taxon>Scrophulariaceae</taxon>
        <taxon>Buddlejeae</taxon>
        <taxon>Buddleja</taxon>
    </lineage>
</organism>
<reference evidence="21" key="1">
    <citation type="submission" date="2019-10" db="EMBL/GenBank/DDBJ databases">
        <authorList>
            <person name="Zhang R."/>
            <person name="Pan Y."/>
            <person name="Wang J."/>
            <person name="Ma R."/>
            <person name="Yu S."/>
        </authorList>
    </citation>
    <scope>NUCLEOTIDE SEQUENCE</scope>
    <source>
        <strain evidence="21">LA-IB0</strain>
        <tissue evidence="21">Leaf</tissue>
    </source>
</reference>
<dbReference type="EMBL" id="WHWC01000001">
    <property type="protein sequence ID" value="KAG8391941.1"/>
    <property type="molecule type" value="Genomic_DNA"/>
</dbReference>
<evidence type="ECO:0000256" key="19">
    <source>
        <dbReference type="SAM" id="SignalP"/>
    </source>
</evidence>
<dbReference type="GO" id="GO:0016020">
    <property type="term" value="C:membrane"/>
    <property type="evidence" value="ECO:0007669"/>
    <property type="project" value="UniProtKB-SubCell"/>
</dbReference>
<keyword evidence="9" id="KW-0833">Ubl conjugation pathway</keyword>
<dbReference type="InterPro" id="IPR046948">
    <property type="entry name" value="ATL20-22-like"/>
</dbReference>
<evidence type="ECO:0000256" key="18">
    <source>
        <dbReference type="SAM" id="Phobius"/>
    </source>
</evidence>
<dbReference type="AlphaFoldDB" id="A0AAV6Y9P3"/>
<evidence type="ECO:0000256" key="10">
    <source>
        <dbReference type="ARBA" id="ARBA00022833"/>
    </source>
</evidence>
<comment type="caution">
    <text evidence="21">The sequence shown here is derived from an EMBL/GenBank/DDBJ whole genome shotgun (WGS) entry which is preliminary data.</text>
</comment>
<dbReference type="Proteomes" id="UP000826271">
    <property type="component" value="Unassembled WGS sequence"/>
</dbReference>
<keyword evidence="12 18" id="KW-0472">Membrane</keyword>
<evidence type="ECO:0000256" key="6">
    <source>
        <dbReference type="ARBA" id="ARBA00022723"/>
    </source>
</evidence>
<dbReference type="PROSITE" id="PS50089">
    <property type="entry name" value="ZF_RING_2"/>
    <property type="match status" value="2"/>
</dbReference>
<evidence type="ECO:0000256" key="14">
    <source>
        <dbReference type="ARBA" id="ARBA00024209"/>
    </source>
</evidence>